<evidence type="ECO:0000313" key="2">
    <source>
        <dbReference type="EMBL" id="SCY99964.1"/>
    </source>
</evidence>
<reference evidence="2 3" key="1">
    <citation type="submission" date="2016-10" db="EMBL/GenBank/DDBJ databases">
        <authorList>
            <person name="de Groot N.N."/>
        </authorList>
    </citation>
    <scope>NUCLEOTIDE SEQUENCE [LARGE SCALE GENOMIC DNA]</scope>
    <source>
        <strain evidence="2 3">CGMCC 1.7666</strain>
    </source>
</reference>
<name>A0A1G5KHU3_9HYPH</name>
<dbReference type="RefSeq" id="WP_091136989.1">
    <property type="nucleotide sequence ID" value="NZ_FMVJ01000010.1"/>
</dbReference>
<protein>
    <submittedName>
        <fullName evidence="2">Uncharacterized protein</fullName>
    </submittedName>
</protein>
<feature type="compositionally biased region" description="Polar residues" evidence="1">
    <location>
        <begin position="141"/>
        <end position="167"/>
    </location>
</feature>
<dbReference type="STRING" id="549386.SAMN02927923_03314"/>
<dbReference type="EMBL" id="FMVJ01000010">
    <property type="protein sequence ID" value="SCY99964.1"/>
    <property type="molecule type" value="Genomic_DNA"/>
</dbReference>
<proteinExistence type="predicted"/>
<keyword evidence="3" id="KW-1185">Reference proteome</keyword>
<dbReference type="AlphaFoldDB" id="A0A1G5KHU3"/>
<organism evidence="2 3">
    <name type="scientific">Microvirga guangxiensis</name>
    <dbReference type="NCBI Taxonomy" id="549386"/>
    <lineage>
        <taxon>Bacteria</taxon>
        <taxon>Pseudomonadati</taxon>
        <taxon>Pseudomonadota</taxon>
        <taxon>Alphaproteobacteria</taxon>
        <taxon>Hyphomicrobiales</taxon>
        <taxon>Methylobacteriaceae</taxon>
        <taxon>Microvirga</taxon>
    </lineage>
</organism>
<feature type="region of interest" description="Disordered" evidence="1">
    <location>
        <begin position="124"/>
        <end position="167"/>
    </location>
</feature>
<gene>
    <name evidence="2" type="ORF">SAMN02927923_03314</name>
</gene>
<evidence type="ECO:0000313" key="3">
    <source>
        <dbReference type="Proteomes" id="UP000199569"/>
    </source>
</evidence>
<dbReference type="Proteomes" id="UP000199569">
    <property type="component" value="Unassembled WGS sequence"/>
</dbReference>
<evidence type="ECO:0000256" key="1">
    <source>
        <dbReference type="SAM" id="MobiDB-lite"/>
    </source>
</evidence>
<accession>A0A1G5KHU3</accession>
<dbReference type="OrthoDB" id="8019829at2"/>
<sequence length="167" mass="18169">MTMRHAHNDNSWFHLGFLNISRCEPETGTDGRIDRLDIRLTDAVFQASNGGVYRKLRAVAQDGSVHYGSAFAGRDGDFTKAMTLIVYYGVEKLMVPVPVSDLVVGDSSSIDLFATIQAPQAKACPIPPNSLQPGRPFRKNASGQRQSCSFAHSPSGRKSISRNCGEP</sequence>